<protein>
    <submittedName>
        <fullName evidence="1">Uncharacterized protein</fullName>
    </submittedName>
</protein>
<evidence type="ECO:0000313" key="1">
    <source>
        <dbReference type="EMBL" id="RRT78407.1"/>
    </source>
</evidence>
<gene>
    <name evidence="1" type="ORF">B296_00020734</name>
</gene>
<evidence type="ECO:0000313" key="2">
    <source>
        <dbReference type="Proteomes" id="UP000287651"/>
    </source>
</evidence>
<proteinExistence type="predicted"/>
<organism evidence="1 2">
    <name type="scientific">Ensete ventricosum</name>
    <name type="common">Abyssinian banana</name>
    <name type="synonym">Musa ensete</name>
    <dbReference type="NCBI Taxonomy" id="4639"/>
    <lineage>
        <taxon>Eukaryota</taxon>
        <taxon>Viridiplantae</taxon>
        <taxon>Streptophyta</taxon>
        <taxon>Embryophyta</taxon>
        <taxon>Tracheophyta</taxon>
        <taxon>Spermatophyta</taxon>
        <taxon>Magnoliopsida</taxon>
        <taxon>Liliopsida</taxon>
        <taxon>Zingiberales</taxon>
        <taxon>Musaceae</taxon>
        <taxon>Ensete</taxon>
    </lineage>
</organism>
<comment type="caution">
    <text evidence="1">The sequence shown here is derived from an EMBL/GenBank/DDBJ whole genome shotgun (WGS) entry which is preliminary data.</text>
</comment>
<sequence length="99" mass="11037">MARWYVETTTLSLLSIGRPMLALYVEGSLITMNDTINIFDLGSFPMVTKRVIITKGEMESPMNPVSVDVTGRRYTSFPDPKVISGSRSFIDLFSTADHT</sequence>
<dbReference type="Proteomes" id="UP000287651">
    <property type="component" value="Unassembled WGS sequence"/>
</dbReference>
<accession>A0A427AQC1</accession>
<dbReference type="AlphaFoldDB" id="A0A427AQC1"/>
<dbReference type="EMBL" id="AMZH03001686">
    <property type="protein sequence ID" value="RRT78407.1"/>
    <property type="molecule type" value="Genomic_DNA"/>
</dbReference>
<name>A0A427AQC1_ENSVE</name>
<reference evidence="1 2" key="1">
    <citation type="journal article" date="2014" name="Agronomy (Basel)">
        <title>A Draft Genome Sequence for Ensete ventricosum, the Drought-Tolerant Tree Against Hunger.</title>
        <authorList>
            <person name="Harrison J."/>
            <person name="Moore K.A."/>
            <person name="Paszkiewicz K."/>
            <person name="Jones T."/>
            <person name="Grant M."/>
            <person name="Ambacheew D."/>
            <person name="Muzemil S."/>
            <person name="Studholme D.J."/>
        </authorList>
    </citation>
    <scope>NUCLEOTIDE SEQUENCE [LARGE SCALE GENOMIC DNA]</scope>
</reference>